<evidence type="ECO:0000313" key="3">
    <source>
        <dbReference type="Proteomes" id="UP000060699"/>
    </source>
</evidence>
<dbReference type="SMART" id="SM00062">
    <property type="entry name" value="PBPb"/>
    <property type="match status" value="1"/>
</dbReference>
<keyword evidence="1" id="KW-0732">Signal</keyword>
<accession>A0A0U2TWX7</accession>
<dbReference type="Pfam" id="PF00497">
    <property type="entry name" value="SBP_bac_3"/>
    <property type="match status" value="1"/>
</dbReference>
<dbReference type="InterPro" id="IPR001638">
    <property type="entry name" value="Solute-binding_3/MltF_N"/>
</dbReference>
<dbReference type="STRING" id="76731.RD2015_217"/>
<dbReference type="CDD" id="cd01072">
    <property type="entry name" value="PBP2_SMa0082_like"/>
    <property type="match status" value="1"/>
</dbReference>
<gene>
    <name evidence="2" type="ORF">RD2015_217</name>
</gene>
<reference evidence="2 3" key="1">
    <citation type="submission" date="2015-12" db="EMBL/GenBank/DDBJ databases">
        <title>Complete genome of Roseateles depolymerans KCTC 42856.</title>
        <authorList>
            <person name="Kim K.M."/>
        </authorList>
    </citation>
    <scope>NUCLEOTIDE SEQUENCE [LARGE SCALE GENOMIC DNA]</scope>
    <source>
        <strain evidence="2 3">KCTC 42856</strain>
    </source>
</reference>
<evidence type="ECO:0000256" key="1">
    <source>
        <dbReference type="ARBA" id="ARBA00022729"/>
    </source>
</evidence>
<evidence type="ECO:0000313" key="2">
    <source>
        <dbReference type="EMBL" id="ALV04721.1"/>
    </source>
</evidence>
<dbReference type="AlphaFoldDB" id="A0A0U2TWX7"/>
<dbReference type="Proteomes" id="UP000060699">
    <property type="component" value="Chromosome"/>
</dbReference>
<proteinExistence type="predicted"/>
<dbReference type="KEGG" id="rdp:RD2015_217"/>
<dbReference type="Gene3D" id="3.40.190.10">
    <property type="entry name" value="Periplasmic binding protein-like II"/>
    <property type="match status" value="2"/>
</dbReference>
<organism evidence="2 3">
    <name type="scientific">Roseateles depolymerans</name>
    <dbReference type="NCBI Taxonomy" id="76731"/>
    <lineage>
        <taxon>Bacteria</taxon>
        <taxon>Pseudomonadati</taxon>
        <taxon>Pseudomonadota</taxon>
        <taxon>Betaproteobacteria</taxon>
        <taxon>Burkholderiales</taxon>
        <taxon>Sphaerotilaceae</taxon>
        <taxon>Roseateles</taxon>
    </lineage>
</organism>
<dbReference type="EMBL" id="CP013729">
    <property type="protein sequence ID" value="ALV04721.1"/>
    <property type="molecule type" value="Genomic_DNA"/>
</dbReference>
<keyword evidence="3" id="KW-1185">Reference proteome</keyword>
<dbReference type="SUPFAM" id="SSF53850">
    <property type="entry name" value="Periplasmic binding protein-like II"/>
    <property type="match status" value="1"/>
</dbReference>
<dbReference type="PANTHER" id="PTHR35936:SF37">
    <property type="entry name" value="AMINO ACID ABC TRANSPORTER SUBSTRATE-BINDING PROTEIN"/>
    <property type="match status" value="1"/>
</dbReference>
<name>A0A0U2TWX7_9BURK</name>
<sequence length="282" mass="29798" precursor="true">MSLAARRARPSSLSLTRRPASVTRRLLLAAAGMGLGLAMTGAHAQTALDTITKTKTIRIAVPTDYPPYGFVGPDMKPQGLDIAMAELIAAKLGVKVELLPVTSANRIPYLQTKKADLVISSLGKNPEREKVISFSAAYAPFYQAVFAPKSLSIKSFADLAGKTVAVTRGAMEDQELGKVAPSSLEFKRFEDNNATIAAFAAGQTQVLATSAAVAANLMQRNPGLNIEYKLLLKDSPCYVGVAKGEDALLAKVNSIIAAAKQAGELEALSKKWLGRGTGELPL</sequence>
<dbReference type="PANTHER" id="PTHR35936">
    <property type="entry name" value="MEMBRANE-BOUND LYTIC MUREIN TRANSGLYCOSYLASE F"/>
    <property type="match status" value="1"/>
</dbReference>
<protein>
    <submittedName>
        <fullName evidence="2">Amino acid ABC transporter substrate-binding protein</fullName>
    </submittedName>
</protein>